<dbReference type="InterPro" id="IPR008183">
    <property type="entry name" value="Aldose_1/G6P_1-epimerase"/>
</dbReference>
<gene>
    <name evidence="5" type="ORF">ACFP57_09715</name>
</gene>
<dbReference type="EC" id="5.1.3.15" evidence="4"/>
<evidence type="ECO:0000256" key="1">
    <source>
        <dbReference type="ARBA" id="ARBA00001096"/>
    </source>
</evidence>
<dbReference type="PANTHER" id="PTHR11122:SF13">
    <property type="entry name" value="GLUCOSE-6-PHOSPHATE 1-EPIMERASE"/>
    <property type="match status" value="1"/>
</dbReference>
<name>A0ABW1X449_9ACTN</name>
<dbReference type="Pfam" id="PF01263">
    <property type="entry name" value="Aldose_epim"/>
    <property type="match status" value="1"/>
</dbReference>
<evidence type="ECO:0000313" key="6">
    <source>
        <dbReference type="Proteomes" id="UP001596266"/>
    </source>
</evidence>
<dbReference type="RefSeq" id="WP_343886499.1">
    <property type="nucleotide sequence ID" value="NZ_BAAAKI010000016.1"/>
</dbReference>
<accession>A0ABW1X449</accession>
<dbReference type="InterPro" id="IPR011013">
    <property type="entry name" value="Gal_mutarotase_sf_dom"/>
</dbReference>
<dbReference type="PANTHER" id="PTHR11122">
    <property type="entry name" value="APOSPORY-ASSOCIATED PROTEIN C-RELATED"/>
    <property type="match status" value="1"/>
</dbReference>
<keyword evidence="6" id="KW-1185">Reference proteome</keyword>
<dbReference type="EMBL" id="JBHSUA010000019">
    <property type="protein sequence ID" value="MFC6397254.1"/>
    <property type="molecule type" value="Genomic_DNA"/>
</dbReference>
<sequence length="284" mass="30428">MSVDLPTGISRTTHPMPGVLIETEACTGLVLDQGAHVLRWAPSGQSEVLFTSDCAVFTPGKAIRGGIPVCWPWFDSGKEGQAPIRHGFARTADWRLVDASVTDGVATIAYELTGSDVDTHGFPTDVVARLEAEFGAELVVRLIVTAGAEAVEFEEALHTYLAVDDISKVRIEGLDGDDYLDTIGEPTQGTQVGEITFDGELDRVYSTGAQAVLTDDQRTITVGKHNSATTVVWNPGEELAATMRDLGADQARLFCCIETANAKEHAVTLQPGQRHAMVATYRVG</sequence>
<comment type="catalytic activity">
    <reaction evidence="1">
        <text>alpha-D-glucose 6-phosphate = beta-D-glucose 6-phosphate</text>
        <dbReference type="Rhea" id="RHEA:16249"/>
        <dbReference type="ChEBI" id="CHEBI:58225"/>
        <dbReference type="ChEBI" id="CHEBI:58247"/>
        <dbReference type="EC" id="5.1.3.15"/>
    </reaction>
</comment>
<evidence type="ECO:0000256" key="2">
    <source>
        <dbReference type="ARBA" id="ARBA00005866"/>
    </source>
</evidence>
<keyword evidence="3 4" id="KW-0413">Isomerase</keyword>
<evidence type="ECO:0000313" key="5">
    <source>
        <dbReference type="EMBL" id="MFC6397254.1"/>
    </source>
</evidence>
<dbReference type="InterPro" id="IPR025532">
    <property type="entry name" value="G6P_1-epimerase"/>
</dbReference>
<organism evidence="5 6">
    <name type="scientific">Luteococcus sanguinis</name>
    <dbReference type="NCBI Taxonomy" id="174038"/>
    <lineage>
        <taxon>Bacteria</taxon>
        <taxon>Bacillati</taxon>
        <taxon>Actinomycetota</taxon>
        <taxon>Actinomycetes</taxon>
        <taxon>Propionibacteriales</taxon>
        <taxon>Propionibacteriaceae</taxon>
        <taxon>Luteococcus</taxon>
    </lineage>
</organism>
<comment type="similarity">
    <text evidence="2 4">Belongs to the glucose-6-phosphate 1-epimerase family.</text>
</comment>
<protein>
    <recommendedName>
        <fullName evidence="4">Putative glucose-6-phosphate 1-epimerase</fullName>
        <ecNumber evidence="4">5.1.3.15</ecNumber>
    </recommendedName>
</protein>
<dbReference type="SUPFAM" id="SSF74650">
    <property type="entry name" value="Galactose mutarotase-like"/>
    <property type="match status" value="1"/>
</dbReference>
<reference evidence="6" key="1">
    <citation type="journal article" date="2019" name="Int. J. Syst. Evol. Microbiol.">
        <title>The Global Catalogue of Microorganisms (GCM) 10K type strain sequencing project: providing services to taxonomists for standard genome sequencing and annotation.</title>
        <authorList>
            <consortium name="The Broad Institute Genomics Platform"/>
            <consortium name="The Broad Institute Genome Sequencing Center for Infectious Disease"/>
            <person name="Wu L."/>
            <person name="Ma J."/>
        </authorList>
    </citation>
    <scope>NUCLEOTIDE SEQUENCE [LARGE SCALE GENOMIC DNA]</scope>
    <source>
        <strain evidence="6">CGMCC 1.15277</strain>
    </source>
</reference>
<evidence type="ECO:0000256" key="3">
    <source>
        <dbReference type="ARBA" id="ARBA00023235"/>
    </source>
</evidence>
<dbReference type="CDD" id="cd09020">
    <property type="entry name" value="D-hex-6-P-epi_like"/>
    <property type="match status" value="1"/>
</dbReference>
<evidence type="ECO:0000256" key="4">
    <source>
        <dbReference type="PIRNR" id="PIRNR016020"/>
    </source>
</evidence>
<dbReference type="Proteomes" id="UP001596266">
    <property type="component" value="Unassembled WGS sequence"/>
</dbReference>
<dbReference type="PIRSF" id="PIRSF016020">
    <property type="entry name" value="PHexose_mutarotase"/>
    <property type="match status" value="1"/>
</dbReference>
<dbReference type="InterPro" id="IPR014718">
    <property type="entry name" value="GH-type_carb-bd"/>
</dbReference>
<comment type="caution">
    <text evidence="5">The sequence shown here is derived from an EMBL/GenBank/DDBJ whole genome shotgun (WGS) entry which is preliminary data.</text>
</comment>
<proteinExistence type="inferred from homology"/>
<dbReference type="Gene3D" id="2.70.98.10">
    <property type="match status" value="1"/>
</dbReference>